<dbReference type="PANTHER" id="PTHR37984:SF5">
    <property type="entry name" value="PROTEIN NYNRIN-LIKE"/>
    <property type="match status" value="1"/>
</dbReference>
<dbReference type="Proteomes" id="UP000887013">
    <property type="component" value="Unassembled WGS sequence"/>
</dbReference>
<dbReference type="EMBL" id="BMAW01121791">
    <property type="protein sequence ID" value="GFT95708.1"/>
    <property type="molecule type" value="Genomic_DNA"/>
</dbReference>
<evidence type="ECO:0000256" key="3">
    <source>
        <dbReference type="ARBA" id="ARBA00022722"/>
    </source>
</evidence>
<evidence type="ECO:0000256" key="4">
    <source>
        <dbReference type="ARBA" id="ARBA00022759"/>
    </source>
</evidence>
<evidence type="ECO:0000256" key="6">
    <source>
        <dbReference type="ARBA" id="ARBA00022918"/>
    </source>
</evidence>
<dbReference type="AlphaFoldDB" id="A0A8X6PYI3"/>
<accession>A0A8X6PYI3</accession>
<evidence type="ECO:0000313" key="8">
    <source>
        <dbReference type="EMBL" id="GFT95708.1"/>
    </source>
</evidence>
<name>A0A8X6PYI3_NEPPI</name>
<gene>
    <name evidence="8" type="primary">pol_170</name>
    <name evidence="8" type="ORF">NPIL_516791</name>
</gene>
<protein>
    <submittedName>
        <fullName evidence="8">Retrovirus-related Pol polyprotein from transposon 297</fullName>
    </submittedName>
</protein>
<evidence type="ECO:0000259" key="7">
    <source>
        <dbReference type="Pfam" id="PF17917"/>
    </source>
</evidence>
<evidence type="ECO:0000256" key="2">
    <source>
        <dbReference type="ARBA" id="ARBA00022695"/>
    </source>
</evidence>
<evidence type="ECO:0000313" key="9">
    <source>
        <dbReference type="Proteomes" id="UP000887013"/>
    </source>
</evidence>
<dbReference type="PANTHER" id="PTHR37984">
    <property type="entry name" value="PROTEIN CBG26694"/>
    <property type="match status" value="1"/>
</dbReference>
<dbReference type="Pfam" id="PF17917">
    <property type="entry name" value="RT_RNaseH"/>
    <property type="match status" value="1"/>
</dbReference>
<dbReference type="SUPFAM" id="SSF56672">
    <property type="entry name" value="DNA/RNA polymerases"/>
    <property type="match status" value="1"/>
</dbReference>
<dbReference type="InterPro" id="IPR043502">
    <property type="entry name" value="DNA/RNA_pol_sf"/>
</dbReference>
<dbReference type="GO" id="GO:0016787">
    <property type="term" value="F:hydrolase activity"/>
    <property type="evidence" value="ECO:0007669"/>
    <property type="project" value="UniProtKB-KW"/>
</dbReference>
<dbReference type="GO" id="GO:0003964">
    <property type="term" value="F:RNA-directed DNA polymerase activity"/>
    <property type="evidence" value="ECO:0007669"/>
    <property type="project" value="UniProtKB-KW"/>
</dbReference>
<keyword evidence="4" id="KW-0255">Endonuclease</keyword>
<feature type="domain" description="Reverse transcriptase RNase H-like" evidence="7">
    <location>
        <begin position="3"/>
        <end position="65"/>
    </location>
</feature>
<organism evidence="8 9">
    <name type="scientific">Nephila pilipes</name>
    <name type="common">Giant wood spider</name>
    <name type="synonym">Nephila maculata</name>
    <dbReference type="NCBI Taxonomy" id="299642"/>
    <lineage>
        <taxon>Eukaryota</taxon>
        <taxon>Metazoa</taxon>
        <taxon>Ecdysozoa</taxon>
        <taxon>Arthropoda</taxon>
        <taxon>Chelicerata</taxon>
        <taxon>Arachnida</taxon>
        <taxon>Araneae</taxon>
        <taxon>Araneomorphae</taxon>
        <taxon>Entelegynae</taxon>
        <taxon>Araneoidea</taxon>
        <taxon>Nephilidae</taxon>
        <taxon>Nephila</taxon>
    </lineage>
</organism>
<keyword evidence="6" id="KW-0695">RNA-directed DNA polymerase</keyword>
<keyword evidence="1" id="KW-0808">Transferase</keyword>
<dbReference type="GO" id="GO:0004519">
    <property type="term" value="F:endonuclease activity"/>
    <property type="evidence" value="ECO:0007669"/>
    <property type="project" value="UniProtKB-KW"/>
</dbReference>
<dbReference type="InterPro" id="IPR050951">
    <property type="entry name" value="Retrovirus_Pol_polyprotein"/>
</dbReference>
<keyword evidence="5" id="KW-0378">Hydrolase</keyword>
<evidence type="ECO:0000256" key="5">
    <source>
        <dbReference type="ARBA" id="ARBA00022801"/>
    </source>
</evidence>
<reference evidence="8" key="1">
    <citation type="submission" date="2020-08" db="EMBL/GenBank/DDBJ databases">
        <title>Multicomponent nature underlies the extraordinary mechanical properties of spider dragline silk.</title>
        <authorList>
            <person name="Kono N."/>
            <person name="Nakamura H."/>
            <person name="Mori M."/>
            <person name="Yoshida Y."/>
            <person name="Ohtoshi R."/>
            <person name="Malay A.D."/>
            <person name="Moran D.A.P."/>
            <person name="Tomita M."/>
            <person name="Numata K."/>
            <person name="Arakawa K."/>
        </authorList>
    </citation>
    <scope>NUCLEOTIDE SEQUENCE</scope>
</reference>
<keyword evidence="9" id="KW-1185">Reference proteome</keyword>
<dbReference type="OrthoDB" id="6429045at2759"/>
<dbReference type="InterPro" id="IPR041373">
    <property type="entry name" value="RT_RNaseH"/>
</dbReference>
<sequence length="89" mass="10178">MPDQSKWSIFEREAFCVLEAMKNFDTWVFGARIELVSFHNPLSYLTNSAPQGENSSRWALSLQRYNLTISYRKGTQEGNADALSKLVTD</sequence>
<keyword evidence="3" id="KW-0540">Nuclease</keyword>
<comment type="caution">
    <text evidence="8">The sequence shown here is derived from an EMBL/GenBank/DDBJ whole genome shotgun (WGS) entry which is preliminary data.</text>
</comment>
<keyword evidence="2" id="KW-0548">Nucleotidyltransferase</keyword>
<evidence type="ECO:0000256" key="1">
    <source>
        <dbReference type="ARBA" id="ARBA00022679"/>
    </source>
</evidence>
<proteinExistence type="predicted"/>